<dbReference type="EMBL" id="JAZDUA010000124">
    <property type="protein sequence ID" value="KAK7867240.1"/>
    <property type="molecule type" value="Genomic_DNA"/>
</dbReference>
<sequence>MNEDSVIDSSPIKKYGWSVKLNHIFPEKRSQGFMPTWHQLYPIIPLIFRYLIYTIKCYFKGKAPVMDYVKTMNGKQIYGVPIGGIGCGTIGRGFQGEFCRYQLTPGVYSYNIVAANQFIVTIRNENGKTIYQQVLSPRPQPRQELSCWKWQFPGWNAQYRALYPQSWTTYKILEHNIILTCHQISPVIPHNYKDSSVPGAAFVWSVENCGDEQKDVSITFTFKNGIGGQEDKAGGCWNESFSRSDVSGVQIHQFINDVSCTYAIGAKNQSNSSVSTMTWFDPCSNGEKIWQDLLEDGELCQGEKKSPKTKRGQETAAAVCVKLKVPSGATSRAEFALAWDMPKIRFFESSNIYKRFYTTYFGDDGLVADVLCKYVLDNFRNWIEWVDKWQSSVLDDLDLPDWYKSALFNETYFVSDGGTIWLTPFDANQLEPSDPRNEYGHFGYLEGHEYRMYNTYDVHYYASFTLAKLWPRLQEILQYDLMDSILKSDKTKQWELYDGSIEDRKVANSVPHDLGDPYEDPFIRINAYPIHDVSKWRDLNLKFVLQCYRDWKFFKKQQYIEDMWPKICTVMHVAEKWDTDHDGLIENGGSPDQTYDSWVMTGPSAYCCSLWVAALHCTKDIASELKDEKALHHYTQLFEKAKLAFEKKLWNGEYYNFDSASNPGAHTIMADQLCGLWYLRASGVQNEVFIDTHVKSALKKIFDFNVMKFKNGTIGAVNGMKPDGKVDMVTVQSEEVWTGVVYGLAALMMHEGMVEEAFKTAHGVYNVVYNIIGMGFETPEALYAEKWYRAIGYMRPLSIWALQHAWELRKRKQNGYQFIHGQHQCLNRVGDFL</sequence>
<reference evidence="4 5" key="1">
    <citation type="submission" date="2024-03" db="EMBL/GenBank/DDBJ databases">
        <title>The genome assembly and annotation of the cricket Gryllus longicercus Weissman &amp; Gray.</title>
        <authorList>
            <person name="Szrajer S."/>
            <person name="Gray D."/>
            <person name="Ylla G."/>
        </authorList>
    </citation>
    <scope>NUCLEOTIDE SEQUENCE [LARGE SCALE GENOMIC DNA]</scope>
    <source>
        <strain evidence="4">DAG 2021-001</strain>
        <tissue evidence="4">Whole body minus gut</tissue>
    </source>
</reference>
<evidence type="ECO:0000256" key="1">
    <source>
        <dbReference type="PIRNR" id="PIRNR028944"/>
    </source>
</evidence>
<comment type="similarity">
    <text evidence="1">Belongs to the non-lysosomal glucosylceramidase family.</text>
</comment>
<dbReference type="AlphaFoldDB" id="A0AAN9Z9V5"/>
<comment type="function">
    <text evidence="1">Non-lysosomal glucosylceramidase that catalyzes the hydrolysis of glucosylceramide (GlcCer) to free glucose and ceramide.</text>
</comment>
<dbReference type="GO" id="GO:0016020">
    <property type="term" value="C:membrane"/>
    <property type="evidence" value="ECO:0007669"/>
    <property type="project" value="InterPro"/>
</dbReference>
<dbReference type="PANTHER" id="PTHR12654">
    <property type="entry name" value="BILE ACID BETA-GLUCOSIDASE-RELATED"/>
    <property type="match status" value="1"/>
</dbReference>
<comment type="catalytic activity">
    <reaction evidence="1">
        <text>a beta-D-glucosyl-(1&lt;-&gt;1')-N-acylsphing-4-enine + H2O = an N-acylsphing-4-enine + D-glucose</text>
        <dbReference type="Rhea" id="RHEA:13269"/>
        <dbReference type="ChEBI" id="CHEBI:4167"/>
        <dbReference type="ChEBI" id="CHEBI:15377"/>
        <dbReference type="ChEBI" id="CHEBI:22801"/>
        <dbReference type="ChEBI" id="CHEBI:52639"/>
        <dbReference type="EC" id="3.2.1.45"/>
    </reaction>
</comment>
<feature type="domain" description="Glycosyl-hydrolase family 116 N-terminal" evidence="3">
    <location>
        <begin position="79"/>
        <end position="382"/>
    </location>
</feature>
<keyword evidence="1" id="KW-0378">Hydrolase</keyword>
<dbReference type="PIRSF" id="PIRSF028944">
    <property type="entry name" value="Beta_gluc_GBA2"/>
    <property type="match status" value="1"/>
</dbReference>
<keyword evidence="1" id="KW-0326">Glycosidase</keyword>
<protein>
    <recommendedName>
        <fullName evidence="1">Non-lysosomal glucosylceramidase</fullName>
        <shortName evidence="1">NLGase</shortName>
        <ecNumber evidence="1">3.2.1.45</ecNumber>
    </recommendedName>
</protein>
<dbReference type="Pfam" id="PF04685">
    <property type="entry name" value="DUF608"/>
    <property type="match status" value="1"/>
</dbReference>
<evidence type="ECO:0000313" key="5">
    <source>
        <dbReference type="Proteomes" id="UP001378592"/>
    </source>
</evidence>
<dbReference type="InterPro" id="IPR024462">
    <property type="entry name" value="GH116_N"/>
</dbReference>
<evidence type="ECO:0000259" key="3">
    <source>
        <dbReference type="Pfam" id="PF12215"/>
    </source>
</evidence>
<dbReference type="PANTHER" id="PTHR12654:SF0">
    <property type="entry name" value="NON-LYSOSOMAL GLUCOSYLCERAMIDASE"/>
    <property type="match status" value="1"/>
</dbReference>
<dbReference type="EC" id="3.2.1.45" evidence="1"/>
<keyword evidence="5" id="KW-1185">Reference proteome</keyword>
<dbReference type="Pfam" id="PF12215">
    <property type="entry name" value="Glyco_hydr_116N"/>
    <property type="match status" value="1"/>
</dbReference>
<evidence type="ECO:0000259" key="2">
    <source>
        <dbReference type="Pfam" id="PF04685"/>
    </source>
</evidence>
<dbReference type="InterPro" id="IPR014551">
    <property type="entry name" value="B_Glucosidase_GBA2-typ"/>
</dbReference>
<proteinExistence type="inferred from homology"/>
<keyword evidence="1" id="KW-0472">Membrane</keyword>
<dbReference type="Gene3D" id="1.50.10.10">
    <property type="match status" value="1"/>
</dbReference>
<dbReference type="GO" id="GO:0006680">
    <property type="term" value="P:glucosylceramide catabolic process"/>
    <property type="evidence" value="ECO:0007669"/>
    <property type="project" value="InterPro"/>
</dbReference>
<accession>A0AAN9Z9V5</accession>
<keyword evidence="1" id="KW-0443">Lipid metabolism</keyword>
<dbReference type="GO" id="GO:0004348">
    <property type="term" value="F:glucosylceramidase activity"/>
    <property type="evidence" value="ECO:0007669"/>
    <property type="project" value="UniProtKB-EC"/>
</dbReference>
<comment type="caution">
    <text evidence="4">The sequence shown here is derived from an EMBL/GenBank/DDBJ whole genome shotgun (WGS) entry which is preliminary data.</text>
</comment>
<dbReference type="SUPFAM" id="SSF48208">
    <property type="entry name" value="Six-hairpin glycosidases"/>
    <property type="match status" value="1"/>
</dbReference>
<dbReference type="InterPro" id="IPR052566">
    <property type="entry name" value="Non-lysos_glucosylceramidase"/>
</dbReference>
<dbReference type="GO" id="GO:0008422">
    <property type="term" value="F:beta-glucosidase activity"/>
    <property type="evidence" value="ECO:0007669"/>
    <property type="project" value="TreeGrafter"/>
</dbReference>
<organism evidence="4 5">
    <name type="scientific">Gryllus longicercus</name>
    <dbReference type="NCBI Taxonomy" id="2509291"/>
    <lineage>
        <taxon>Eukaryota</taxon>
        <taxon>Metazoa</taxon>
        <taxon>Ecdysozoa</taxon>
        <taxon>Arthropoda</taxon>
        <taxon>Hexapoda</taxon>
        <taxon>Insecta</taxon>
        <taxon>Pterygota</taxon>
        <taxon>Neoptera</taxon>
        <taxon>Polyneoptera</taxon>
        <taxon>Orthoptera</taxon>
        <taxon>Ensifera</taxon>
        <taxon>Gryllidea</taxon>
        <taxon>Grylloidea</taxon>
        <taxon>Gryllidae</taxon>
        <taxon>Gryllinae</taxon>
        <taxon>Gryllus</taxon>
    </lineage>
</organism>
<dbReference type="GO" id="GO:0005975">
    <property type="term" value="P:carbohydrate metabolic process"/>
    <property type="evidence" value="ECO:0007669"/>
    <property type="project" value="InterPro"/>
</dbReference>
<feature type="domain" description="Glycosyl-hydrolase family 116 catalytic region" evidence="2">
    <location>
        <begin position="440"/>
        <end position="802"/>
    </location>
</feature>
<dbReference type="InterPro" id="IPR012341">
    <property type="entry name" value="6hp_glycosidase-like_sf"/>
</dbReference>
<name>A0AAN9Z9V5_9ORTH</name>
<dbReference type="InterPro" id="IPR008928">
    <property type="entry name" value="6-hairpin_glycosidase_sf"/>
</dbReference>
<dbReference type="InterPro" id="IPR006775">
    <property type="entry name" value="GH116_catalytic"/>
</dbReference>
<gene>
    <name evidence="4" type="ORF">R5R35_000233</name>
</gene>
<dbReference type="Proteomes" id="UP001378592">
    <property type="component" value="Unassembled WGS sequence"/>
</dbReference>
<evidence type="ECO:0000313" key="4">
    <source>
        <dbReference type="EMBL" id="KAK7867240.1"/>
    </source>
</evidence>